<feature type="domain" description="GGDEF" evidence="5">
    <location>
        <begin position="505"/>
        <end position="635"/>
    </location>
</feature>
<feature type="compositionally biased region" description="Low complexity" evidence="4">
    <location>
        <begin position="176"/>
        <end position="186"/>
    </location>
</feature>
<feature type="region of interest" description="Disordered" evidence="4">
    <location>
        <begin position="198"/>
        <end position="217"/>
    </location>
</feature>
<protein>
    <recommendedName>
        <fullName evidence="1">diguanylate cyclase</fullName>
        <ecNumber evidence="1">2.7.7.65</ecNumber>
    </recommendedName>
</protein>
<evidence type="ECO:0000313" key="7">
    <source>
        <dbReference type="Proteomes" id="UP000529637"/>
    </source>
</evidence>
<sequence>MAARVFDGEAGADAEFAESVAHGRWEHAEQLFDGSARAASESFATLIERIVKGIDRPGTVWTSARRKEGIQRLVAAGRTDSRRLQQRLAQLLGSWEEDSARAEAALDDPRSASSTGSAFASLTNRAPLAASGFVELAEHDKASGIDTFGEHAPAGDAAAADGSSPGPATTGDGHVAAASPGAASARASDDITLPAERAAPEAEAPTRGAAPTVTREPSVISDLDDAAAATAAPPPGPATEAWSQVVAVLQRTISEALPTLGEGDHELTLEVAELARRLDADGATHALAAELEALTQRVARVLQHRHHLFEQLGKLCRELTASLSEVAENDSWVRGQCEAMRAAIADGLTARGVSAVSDILQQARKRHAEMRGEREGARDALKVLITKMLGELDELGAQTGSFNESVGRYASVIEQSDSLESLTGVVREMVEESRAVHSLVQQTRDRLQAEHRKASGLSQRVSELEDAMKRLSDEVSTDQLTQIANRRGLMQAFEVERARIEREGGTLSIGLLDIDNFKRLNDELGHTAGDDALKALARLVDESLRPVDHVARYGGEEFVVLLPATPVDEGERVLTRLQRSLTGGLFMHKERQVFVTFSAGVTAYRPDEGIEKSLERADQALYEAKRTGKNRTCIG</sequence>
<feature type="region of interest" description="Disordered" evidence="4">
    <location>
        <begin position="145"/>
        <end position="189"/>
    </location>
</feature>
<dbReference type="SMART" id="SM00267">
    <property type="entry name" value="GGDEF"/>
    <property type="match status" value="1"/>
</dbReference>
<dbReference type="EC" id="2.7.7.65" evidence="1"/>
<dbReference type="Gene3D" id="3.30.70.270">
    <property type="match status" value="1"/>
</dbReference>
<dbReference type="InterPro" id="IPR000160">
    <property type="entry name" value="GGDEF_dom"/>
</dbReference>
<dbReference type="PANTHER" id="PTHR45138">
    <property type="entry name" value="REGULATORY COMPONENTS OF SENSORY TRANSDUCTION SYSTEM"/>
    <property type="match status" value="1"/>
</dbReference>
<dbReference type="AlphaFoldDB" id="A0A7Y6NP60"/>
<evidence type="ECO:0000256" key="3">
    <source>
        <dbReference type="SAM" id="Coils"/>
    </source>
</evidence>
<dbReference type="Pfam" id="PF00990">
    <property type="entry name" value="GGDEF"/>
    <property type="match status" value="1"/>
</dbReference>
<dbReference type="PANTHER" id="PTHR45138:SF9">
    <property type="entry name" value="DIGUANYLATE CYCLASE DGCM-RELATED"/>
    <property type="match status" value="1"/>
</dbReference>
<dbReference type="Proteomes" id="UP000529637">
    <property type="component" value="Unassembled WGS sequence"/>
</dbReference>
<dbReference type="InterPro" id="IPR050469">
    <property type="entry name" value="Diguanylate_Cyclase"/>
</dbReference>
<proteinExistence type="predicted"/>
<evidence type="ECO:0000256" key="1">
    <source>
        <dbReference type="ARBA" id="ARBA00012528"/>
    </source>
</evidence>
<evidence type="ECO:0000256" key="4">
    <source>
        <dbReference type="SAM" id="MobiDB-lite"/>
    </source>
</evidence>
<dbReference type="GO" id="GO:0052621">
    <property type="term" value="F:diguanylate cyclase activity"/>
    <property type="evidence" value="ECO:0007669"/>
    <property type="project" value="UniProtKB-EC"/>
</dbReference>
<feature type="coiled-coil region" evidence="3">
    <location>
        <begin position="447"/>
        <end position="474"/>
    </location>
</feature>
<comment type="catalytic activity">
    <reaction evidence="2">
        <text>2 GTP = 3',3'-c-di-GMP + 2 diphosphate</text>
        <dbReference type="Rhea" id="RHEA:24898"/>
        <dbReference type="ChEBI" id="CHEBI:33019"/>
        <dbReference type="ChEBI" id="CHEBI:37565"/>
        <dbReference type="ChEBI" id="CHEBI:58805"/>
        <dbReference type="EC" id="2.7.7.65"/>
    </reaction>
</comment>
<dbReference type="NCBIfam" id="TIGR00254">
    <property type="entry name" value="GGDEF"/>
    <property type="match status" value="1"/>
</dbReference>
<keyword evidence="7" id="KW-1185">Reference proteome</keyword>
<evidence type="ECO:0000313" key="6">
    <source>
        <dbReference type="EMBL" id="NUZ06808.1"/>
    </source>
</evidence>
<dbReference type="FunFam" id="3.30.70.270:FF:000001">
    <property type="entry name" value="Diguanylate cyclase domain protein"/>
    <property type="match status" value="1"/>
</dbReference>
<keyword evidence="3" id="KW-0175">Coiled coil</keyword>
<name>A0A7Y6NP60_9BURK</name>
<feature type="compositionally biased region" description="Low complexity" evidence="4">
    <location>
        <begin position="198"/>
        <end position="212"/>
    </location>
</feature>
<dbReference type="PROSITE" id="PS50887">
    <property type="entry name" value="GGDEF"/>
    <property type="match status" value="1"/>
</dbReference>
<dbReference type="SUPFAM" id="SSF55073">
    <property type="entry name" value="Nucleotide cyclase"/>
    <property type="match status" value="1"/>
</dbReference>
<evidence type="ECO:0000259" key="5">
    <source>
        <dbReference type="PROSITE" id="PS50887"/>
    </source>
</evidence>
<dbReference type="CDD" id="cd01949">
    <property type="entry name" value="GGDEF"/>
    <property type="match status" value="1"/>
</dbReference>
<organism evidence="6 7">
    <name type="scientific">Piscinibacter koreensis</name>
    <dbReference type="NCBI Taxonomy" id="2742824"/>
    <lineage>
        <taxon>Bacteria</taxon>
        <taxon>Pseudomonadati</taxon>
        <taxon>Pseudomonadota</taxon>
        <taxon>Betaproteobacteria</taxon>
        <taxon>Burkholderiales</taxon>
        <taxon>Sphaerotilaceae</taxon>
        <taxon>Piscinibacter</taxon>
    </lineage>
</organism>
<accession>A0A7Y6NP60</accession>
<dbReference type="EMBL" id="JABWMJ010000006">
    <property type="protein sequence ID" value="NUZ06808.1"/>
    <property type="molecule type" value="Genomic_DNA"/>
</dbReference>
<evidence type="ECO:0000256" key="2">
    <source>
        <dbReference type="ARBA" id="ARBA00034247"/>
    </source>
</evidence>
<dbReference type="InterPro" id="IPR043128">
    <property type="entry name" value="Rev_trsase/Diguanyl_cyclase"/>
</dbReference>
<reference evidence="6 7" key="1">
    <citation type="submission" date="2020-06" db="EMBL/GenBank/DDBJ databases">
        <title>Schlegella sp. ID0723 isolated from air conditioner.</title>
        <authorList>
            <person name="Kim D.Y."/>
            <person name="Kim D.-U."/>
        </authorList>
    </citation>
    <scope>NUCLEOTIDE SEQUENCE [LARGE SCALE GENOMIC DNA]</scope>
    <source>
        <strain evidence="6 7">ID0723</strain>
    </source>
</reference>
<dbReference type="InterPro" id="IPR029787">
    <property type="entry name" value="Nucleotide_cyclase"/>
</dbReference>
<comment type="caution">
    <text evidence="6">The sequence shown here is derived from an EMBL/GenBank/DDBJ whole genome shotgun (WGS) entry which is preliminary data.</text>
</comment>
<feature type="compositionally biased region" description="Low complexity" evidence="4">
    <location>
        <begin position="152"/>
        <end position="168"/>
    </location>
</feature>
<gene>
    <name evidence="6" type="ORF">HQN59_13670</name>
</gene>